<dbReference type="Gene3D" id="3.40.630.30">
    <property type="match status" value="1"/>
</dbReference>
<keyword evidence="2" id="KW-0808">Transferase</keyword>
<dbReference type="PANTHER" id="PTHR43617:SF38">
    <property type="entry name" value="N-ACETYLTRANSFERASE DOMAIN-CONTAINING PROTEIN"/>
    <property type="match status" value="1"/>
</dbReference>
<accession>A0ABW4BHK9</accession>
<dbReference type="Proteomes" id="UP001597199">
    <property type="component" value="Unassembled WGS sequence"/>
</dbReference>
<dbReference type="SUPFAM" id="SSF55729">
    <property type="entry name" value="Acyl-CoA N-acyltransferases (Nat)"/>
    <property type="match status" value="1"/>
</dbReference>
<organism evidence="2 3">
    <name type="scientific">Lacticaseibacillus suilingensis</name>
    <dbReference type="NCBI Taxonomy" id="2799577"/>
    <lineage>
        <taxon>Bacteria</taxon>
        <taxon>Bacillati</taxon>
        <taxon>Bacillota</taxon>
        <taxon>Bacilli</taxon>
        <taxon>Lactobacillales</taxon>
        <taxon>Lactobacillaceae</taxon>
        <taxon>Lacticaseibacillus</taxon>
    </lineage>
</organism>
<dbReference type="InterPro" id="IPR016181">
    <property type="entry name" value="Acyl_CoA_acyltransferase"/>
</dbReference>
<dbReference type="PROSITE" id="PS51186">
    <property type="entry name" value="GNAT"/>
    <property type="match status" value="1"/>
</dbReference>
<reference evidence="3" key="1">
    <citation type="journal article" date="2019" name="Int. J. Syst. Evol. Microbiol.">
        <title>The Global Catalogue of Microorganisms (GCM) 10K type strain sequencing project: providing services to taxonomists for standard genome sequencing and annotation.</title>
        <authorList>
            <consortium name="The Broad Institute Genomics Platform"/>
            <consortium name="The Broad Institute Genome Sequencing Center for Infectious Disease"/>
            <person name="Wu L."/>
            <person name="Ma J."/>
        </authorList>
    </citation>
    <scope>NUCLEOTIDE SEQUENCE [LARGE SCALE GENOMIC DNA]</scope>
    <source>
        <strain evidence="3">CCM 9110</strain>
    </source>
</reference>
<dbReference type="EC" id="2.3.-.-" evidence="2"/>
<proteinExistence type="predicted"/>
<comment type="caution">
    <text evidence="2">The sequence shown here is derived from an EMBL/GenBank/DDBJ whole genome shotgun (WGS) entry which is preliminary data.</text>
</comment>
<keyword evidence="3" id="KW-1185">Reference proteome</keyword>
<evidence type="ECO:0000313" key="3">
    <source>
        <dbReference type="Proteomes" id="UP001597199"/>
    </source>
</evidence>
<dbReference type="CDD" id="cd04301">
    <property type="entry name" value="NAT_SF"/>
    <property type="match status" value="1"/>
</dbReference>
<gene>
    <name evidence="2" type="ORF">ACFQ41_10385</name>
</gene>
<keyword evidence="2" id="KW-0012">Acyltransferase</keyword>
<evidence type="ECO:0000313" key="2">
    <source>
        <dbReference type="EMBL" id="MFD1399714.1"/>
    </source>
</evidence>
<feature type="domain" description="N-acetyltransferase" evidence="1">
    <location>
        <begin position="1"/>
        <end position="159"/>
    </location>
</feature>
<dbReference type="RefSeq" id="WP_204119075.1">
    <property type="nucleotide sequence ID" value="NZ_BOLV01000011.1"/>
</dbReference>
<dbReference type="GO" id="GO:0016746">
    <property type="term" value="F:acyltransferase activity"/>
    <property type="evidence" value="ECO:0007669"/>
    <property type="project" value="UniProtKB-KW"/>
</dbReference>
<dbReference type="EMBL" id="JBHTOA010000040">
    <property type="protein sequence ID" value="MFD1399714.1"/>
    <property type="molecule type" value="Genomic_DNA"/>
</dbReference>
<name>A0ABW4BHK9_9LACO</name>
<dbReference type="Pfam" id="PF00583">
    <property type="entry name" value="Acetyltransf_1"/>
    <property type="match status" value="1"/>
</dbReference>
<dbReference type="PANTHER" id="PTHR43617">
    <property type="entry name" value="L-AMINO ACID N-ACETYLTRANSFERASE"/>
    <property type="match status" value="1"/>
</dbReference>
<dbReference type="InterPro" id="IPR050276">
    <property type="entry name" value="MshD_Acetyltransferase"/>
</dbReference>
<protein>
    <submittedName>
        <fullName evidence="2">GNAT family N-acetyltransferase</fullName>
        <ecNumber evidence="2">2.3.-.-</ecNumber>
    </submittedName>
</protein>
<sequence>MKIRPYQPEDQEHWLNVVALAYMRSQFRDQISDVRDTYGEEDGYQAVIQLVAVIDEQIVGAIDAGVFNDDRMQHDIYVQNRGRGSYIELFAVDPARQGQGIGQALITVCLAALRQNGADFVEIFTRSDPAANSLYQKLGGQEIAHNWRALATPKSYQFPRVKWQLDPATQTLVLSGAQGRLSVLPTYPQWFTFFTEAAMADFDVEEVYQERTYFLALSHN</sequence>
<evidence type="ECO:0000259" key="1">
    <source>
        <dbReference type="PROSITE" id="PS51186"/>
    </source>
</evidence>
<dbReference type="InterPro" id="IPR000182">
    <property type="entry name" value="GNAT_dom"/>
</dbReference>